<name>A0ABD6J517_9LACO</name>
<keyword evidence="1" id="KW-1133">Transmembrane helix</keyword>
<dbReference type="Proteomes" id="UP000471300">
    <property type="component" value="Unassembled WGS sequence"/>
</dbReference>
<feature type="transmembrane region" description="Helical" evidence="1">
    <location>
        <begin position="111"/>
        <end position="128"/>
    </location>
</feature>
<dbReference type="EMBL" id="VSTU01000005">
    <property type="protein sequence ID" value="MYZ66251.1"/>
    <property type="molecule type" value="Genomic_DNA"/>
</dbReference>
<sequence>MGMKNLKPNLIIVRILTNYMRYMKKGWRYIIDNKITNKLKSIAVNTYILTVFFWIVLTTSMILLLLIVIDLSDVIKSSSIWYTSIGVALAGFVILLGIFSTVKDIRESKPILCIYLLIIVIFLLIAWIDLVDSIRNEMLVTVLITIFIISIYIMNFFPAYFLAREIVGSYKGFKELFTKKLLRLRQRMKKIKKMLLKK</sequence>
<evidence type="ECO:0000256" key="1">
    <source>
        <dbReference type="SAM" id="Phobius"/>
    </source>
</evidence>
<feature type="transmembrane region" description="Helical" evidence="1">
    <location>
        <begin position="80"/>
        <end position="99"/>
    </location>
</feature>
<keyword evidence="1" id="KW-0812">Transmembrane</keyword>
<keyword evidence="1" id="KW-0472">Membrane</keyword>
<organism evidence="2 4">
    <name type="scientific">Ligilactobacillus salivarius</name>
    <dbReference type="NCBI Taxonomy" id="1624"/>
    <lineage>
        <taxon>Bacteria</taxon>
        <taxon>Bacillati</taxon>
        <taxon>Bacillota</taxon>
        <taxon>Bacilli</taxon>
        <taxon>Lactobacillales</taxon>
        <taxon>Lactobacillaceae</taxon>
        <taxon>Ligilactobacillus</taxon>
    </lineage>
</organism>
<feature type="transmembrane region" description="Helical" evidence="1">
    <location>
        <begin position="44"/>
        <end position="68"/>
    </location>
</feature>
<evidence type="ECO:0000313" key="2">
    <source>
        <dbReference type="EMBL" id="MYY73187.1"/>
    </source>
</evidence>
<evidence type="ECO:0000313" key="5">
    <source>
        <dbReference type="Proteomes" id="UP000471300"/>
    </source>
</evidence>
<dbReference type="RefSeq" id="WP_160943918.1">
    <property type="nucleotide sequence ID" value="NZ_CP116812.1"/>
</dbReference>
<dbReference type="EMBL" id="VSTR01000007">
    <property type="protein sequence ID" value="MYY73187.1"/>
    <property type="molecule type" value="Genomic_DNA"/>
</dbReference>
<evidence type="ECO:0000313" key="4">
    <source>
        <dbReference type="Proteomes" id="UP000470980"/>
    </source>
</evidence>
<proteinExistence type="predicted"/>
<reference evidence="4 5" key="1">
    <citation type="journal article" date="2020" name="Food Funct.">
        <title>Screening of Lactobacillus salivarius strains from the feces of Chinese populations and the evaluation of their effects against intestinal inflammation in mice.</title>
        <authorList>
            <person name="Zhai Q."/>
            <person name="Shen X."/>
            <person name="Cen S."/>
            <person name="Zhang C."/>
            <person name="Tian F."/>
            <person name="Zhao J."/>
            <person name="Zhang H."/>
            <person name="Xue Y."/>
            <person name="Chen W."/>
        </authorList>
    </citation>
    <scope>NUCLEOTIDE SEQUENCE [LARGE SCALE GENOMIC DNA]</scope>
    <source>
        <strain evidence="3 5">FZJTZ28M4.scaf</strain>
        <strain evidence="2 4">FZJTZ9M6.scaf</strain>
    </source>
</reference>
<dbReference type="AlphaFoldDB" id="A0ABD6J517"/>
<comment type="caution">
    <text evidence="2">The sequence shown here is derived from an EMBL/GenBank/DDBJ whole genome shotgun (WGS) entry which is preliminary data.</text>
</comment>
<accession>A0ABD6J517</accession>
<gene>
    <name evidence="3" type="ORF">FYL06_04730</name>
    <name evidence="2" type="ORF">FYL10_05785</name>
</gene>
<feature type="transmembrane region" description="Helical" evidence="1">
    <location>
        <begin position="140"/>
        <end position="163"/>
    </location>
</feature>
<dbReference type="Proteomes" id="UP000470980">
    <property type="component" value="Unassembled WGS sequence"/>
</dbReference>
<evidence type="ECO:0000313" key="3">
    <source>
        <dbReference type="EMBL" id="MYZ66251.1"/>
    </source>
</evidence>
<protein>
    <submittedName>
        <fullName evidence="2">Uncharacterized protein</fullName>
    </submittedName>
</protein>